<evidence type="ECO:0000313" key="2">
    <source>
        <dbReference type="EMBL" id="AWX93096.1"/>
    </source>
</evidence>
<evidence type="ECO:0000256" key="1">
    <source>
        <dbReference type="SAM" id="MobiDB-lite"/>
    </source>
</evidence>
<feature type="region of interest" description="Disordered" evidence="1">
    <location>
        <begin position="70"/>
        <end position="90"/>
    </location>
</feature>
<proteinExistence type="predicted"/>
<gene>
    <name evidence="2" type="ORF">DPM13_07885</name>
</gene>
<dbReference type="Proteomes" id="UP000249922">
    <property type="component" value="Chromosome"/>
</dbReference>
<accession>A0ABM6WR50</accession>
<sequence>MVAIDQPNCRENAIDAHFAQKGWLWTATTPAHVDSWDGTLKACAALGVTQRARAMTRTTFRGLWLKVGRHGTSTGADDPGACEPRRGSRM</sequence>
<protein>
    <recommendedName>
        <fullName evidence="4">Transposase DDE domain-containing protein</fullName>
    </recommendedName>
</protein>
<dbReference type="RefSeq" id="WP_112887778.1">
    <property type="nucleotide sequence ID" value="NZ_CP030239.1"/>
</dbReference>
<reference evidence="2 3" key="1">
    <citation type="submission" date="2018-06" db="EMBL/GenBank/DDBJ databases">
        <title>Complete genome sequence of Paracoccus mutanolyticus strain RSP-02 isolated from cellulosic waste.</title>
        <authorList>
            <person name="Amrutha R.N."/>
            <person name="Shrivastav A."/>
            <person name="Buddana S.K."/>
            <person name="Deshpande U."/>
            <person name="Prakasham R.S."/>
        </authorList>
    </citation>
    <scope>NUCLEOTIDE SEQUENCE [LARGE SCALE GENOMIC DNA]</scope>
    <source>
        <strain evidence="2 3">RSP-02</strain>
    </source>
</reference>
<evidence type="ECO:0000313" key="3">
    <source>
        <dbReference type="Proteomes" id="UP000249922"/>
    </source>
</evidence>
<keyword evidence="3" id="KW-1185">Reference proteome</keyword>
<evidence type="ECO:0008006" key="4">
    <source>
        <dbReference type="Google" id="ProtNLM"/>
    </source>
</evidence>
<organism evidence="2 3">
    <name type="scientific">Paracoccus mutanolyticus</name>
    <dbReference type="NCBI Taxonomy" id="1499308"/>
    <lineage>
        <taxon>Bacteria</taxon>
        <taxon>Pseudomonadati</taxon>
        <taxon>Pseudomonadota</taxon>
        <taxon>Alphaproteobacteria</taxon>
        <taxon>Rhodobacterales</taxon>
        <taxon>Paracoccaceae</taxon>
        <taxon>Paracoccus</taxon>
    </lineage>
</organism>
<dbReference type="EMBL" id="CP030239">
    <property type="protein sequence ID" value="AWX93096.1"/>
    <property type="molecule type" value="Genomic_DNA"/>
</dbReference>
<name>A0ABM6WR50_9RHOB</name>